<dbReference type="SMART" id="SM00382">
    <property type="entry name" value="AAA"/>
    <property type="match status" value="1"/>
</dbReference>
<keyword evidence="2" id="KW-0067">ATP-binding</keyword>
<name>A0AAE2SB51_9BACT</name>
<protein>
    <submittedName>
        <fullName evidence="2">ATP-binding protein</fullName>
    </submittedName>
</protein>
<evidence type="ECO:0000313" key="3">
    <source>
        <dbReference type="Proteomes" id="UP000634206"/>
    </source>
</evidence>
<dbReference type="InterPro" id="IPR027417">
    <property type="entry name" value="P-loop_NTPase"/>
</dbReference>
<accession>A0AAE2SB51</accession>
<dbReference type="AlphaFoldDB" id="A0AAE2SB51"/>
<keyword evidence="2" id="KW-0547">Nucleotide-binding</keyword>
<reference evidence="2" key="1">
    <citation type="submission" date="2021-01" db="EMBL/GenBank/DDBJ databases">
        <title>Modified the classification status of verrucomicrobia.</title>
        <authorList>
            <person name="Feng X."/>
        </authorList>
    </citation>
    <scope>NUCLEOTIDE SEQUENCE</scope>
    <source>
        <strain evidence="2">5K15</strain>
    </source>
</reference>
<evidence type="ECO:0000313" key="2">
    <source>
        <dbReference type="EMBL" id="MBK1854633.1"/>
    </source>
</evidence>
<dbReference type="PANTHER" id="PTHR23077">
    <property type="entry name" value="AAA-FAMILY ATPASE"/>
    <property type="match status" value="1"/>
</dbReference>
<dbReference type="SUPFAM" id="SSF52540">
    <property type="entry name" value="P-loop containing nucleoside triphosphate hydrolases"/>
    <property type="match status" value="1"/>
</dbReference>
<keyword evidence="3" id="KW-1185">Reference proteome</keyword>
<dbReference type="CDD" id="cd19481">
    <property type="entry name" value="RecA-like_protease"/>
    <property type="match status" value="1"/>
</dbReference>
<gene>
    <name evidence="2" type="ORF">JIN83_06660</name>
</gene>
<dbReference type="InterPro" id="IPR003593">
    <property type="entry name" value="AAA+_ATPase"/>
</dbReference>
<comment type="caution">
    <text evidence="2">The sequence shown here is derived from an EMBL/GenBank/DDBJ whole genome shotgun (WGS) entry which is preliminary data.</text>
</comment>
<feature type="domain" description="AAA+ ATPase" evidence="1">
    <location>
        <begin position="308"/>
        <end position="444"/>
    </location>
</feature>
<dbReference type="GO" id="GO:0016887">
    <property type="term" value="F:ATP hydrolysis activity"/>
    <property type="evidence" value="ECO:0007669"/>
    <property type="project" value="InterPro"/>
</dbReference>
<dbReference type="Gene3D" id="3.40.50.300">
    <property type="entry name" value="P-loop containing nucleotide triphosphate hydrolases"/>
    <property type="match status" value="1"/>
</dbReference>
<evidence type="ECO:0000259" key="1">
    <source>
        <dbReference type="SMART" id="SM00382"/>
    </source>
</evidence>
<sequence>MKIPHWASEIVSSYESGAAGCFVLHGNVNDRLLVPEKNGARLGSLQEFIMETLLPRFDVVLSYDPGQGLRIERGGEVFSQWPSVKDDMDLPDAPLAAVRVLTHYLKYCKNLQAVGAESPKVAVLIRQAHLICPAIPNSHNHELNAMASILRSWAAEMRLQEHGQAAFLISENLNGLHPLVGRSPRVSEVDVPLPETQEMTAALKILYQRCPNALINFREDFSRPARRLTGSTLSSVEILLLRREHAKKPLEEADLSELKRALVERDCGGLIDFVEPDRNFDGVIGLQGVKEWLRQDIALWKKDDLESMPMGYLFCGPVGTGKTYLVECLAGEAGVPVVTLKNFRDRWVGSTEENLEKIFALLHALGRCIVFIDEADQALGRRASGSGDSGVSSRVYSMMAKEMSDTRNRGKILWVLASSRPDLIEVDLKRPGRIDVKIPLFPCASPEEAWQLLRALCKRRGLELPADLANETTLNGHMPELLTPGAAEAIAVKARRLTITENCSAVEALELCLRGYLPPISTAVINAQIQLAVEEASDASFIPKTFQR</sequence>
<dbReference type="GO" id="GO:0005524">
    <property type="term" value="F:ATP binding"/>
    <property type="evidence" value="ECO:0007669"/>
    <property type="project" value="UniProtKB-KW"/>
</dbReference>
<dbReference type="RefSeq" id="WP_309489239.1">
    <property type="nucleotide sequence ID" value="NZ_JAENIG010000003.1"/>
</dbReference>
<dbReference type="InterPro" id="IPR003959">
    <property type="entry name" value="ATPase_AAA_core"/>
</dbReference>
<dbReference type="EMBL" id="JAENIG010000003">
    <property type="protein sequence ID" value="MBK1854633.1"/>
    <property type="molecule type" value="Genomic_DNA"/>
</dbReference>
<dbReference type="Pfam" id="PF00004">
    <property type="entry name" value="AAA"/>
    <property type="match status" value="1"/>
</dbReference>
<organism evidence="2 3">
    <name type="scientific">Oceaniferula flava</name>
    <dbReference type="NCBI Taxonomy" id="2800421"/>
    <lineage>
        <taxon>Bacteria</taxon>
        <taxon>Pseudomonadati</taxon>
        <taxon>Verrucomicrobiota</taxon>
        <taxon>Verrucomicrobiia</taxon>
        <taxon>Verrucomicrobiales</taxon>
        <taxon>Verrucomicrobiaceae</taxon>
        <taxon>Oceaniferula</taxon>
    </lineage>
</organism>
<proteinExistence type="predicted"/>
<dbReference type="Proteomes" id="UP000634206">
    <property type="component" value="Unassembled WGS sequence"/>
</dbReference>
<dbReference type="InterPro" id="IPR050168">
    <property type="entry name" value="AAA_ATPase_domain"/>
</dbReference>